<evidence type="ECO:0000256" key="1">
    <source>
        <dbReference type="ARBA" id="ARBA00004613"/>
    </source>
</evidence>
<gene>
    <name evidence="7" type="ORF">PS2015_2899</name>
</gene>
<dbReference type="RefSeq" id="WP_058022910.1">
    <property type="nucleotide sequence ID" value="NZ_CP013189.1"/>
</dbReference>
<dbReference type="InterPro" id="IPR043504">
    <property type="entry name" value="Peptidase_S1_PA_chymotrypsin"/>
</dbReference>
<reference evidence="7 8" key="1">
    <citation type="submission" date="2015-11" db="EMBL/GenBank/DDBJ databases">
        <authorList>
            <person name="Zhang Y."/>
            <person name="Guo Z."/>
        </authorList>
    </citation>
    <scope>NUCLEOTIDE SEQUENCE [LARGE SCALE GENOMIC DNA]</scope>
    <source>
        <strain evidence="7 8">KCTC 32221</strain>
    </source>
</reference>
<proteinExistence type="predicted"/>
<dbReference type="Pfam" id="PF00089">
    <property type="entry name" value="Trypsin"/>
    <property type="match status" value="1"/>
</dbReference>
<protein>
    <recommendedName>
        <fullName evidence="6">Peptidase S1 domain-containing protein</fullName>
    </recommendedName>
</protein>
<name>A0A0S2KGQ2_9GAMM</name>
<evidence type="ECO:0000313" key="7">
    <source>
        <dbReference type="EMBL" id="ALO47527.1"/>
    </source>
</evidence>
<dbReference type="PROSITE" id="PS50240">
    <property type="entry name" value="TRYPSIN_DOM"/>
    <property type="match status" value="1"/>
</dbReference>
<organism evidence="7 8">
    <name type="scientific">Pseudohongiella spirulinae</name>
    <dbReference type="NCBI Taxonomy" id="1249552"/>
    <lineage>
        <taxon>Bacteria</taxon>
        <taxon>Pseudomonadati</taxon>
        <taxon>Pseudomonadota</taxon>
        <taxon>Gammaproteobacteria</taxon>
        <taxon>Pseudomonadales</taxon>
        <taxon>Pseudohongiellaceae</taxon>
        <taxon>Pseudohongiella</taxon>
    </lineage>
</organism>
<dbReference type="SUPFAM" id="SSF50494">
    <property type="entry name" value="Trypsin-like serine proteases"/>
    <property type="match status" value="1"/>
</dbReference>
<evidence type="ECO:0000256" key="2">
    <source>
        <dbReference type="ARBA" id="ARBA00022525"/>
    </source>
</evidence>
<dbReference type="STRING" id="1249552.PS2015_2899"/>
<dbReference type="EMBL" id="CP013189">
    <property type="protein sequence ID" value="ALO47527.1"/>
    <property type="molecule type" value="Genomic_DNA"/>
</dbReference>
<dbReference type="GO" id="GO:0004252">
    <property type="term" value="F:serine-type endopeptidase activity"/>
    <property type="evidence" value="ECO:0007669"/>
    <property type="project" value="InterPro"/>
</dbReference>
<dbReference type="PANTHER" id="PTHR24264">
    <property type="entry name" value="TRYPSIN-RELATED"/>
    <property type="match status" value="1"/>
</dbReference>
<evidence type="ECO:0000256" key="5">
    <source>
        <dbReference type="ARBA" id="ARBA00023157"/>
    </source>
</evidence>
<evidence type="ECO:0000259" key="6">
    <source>
        <dbReference type="PROSITE" id="PS50240"/>
    </source>
</evidence>
<dbReference type="CDD" id="cd00190">
    <property type="entry name" value="Tryp_SPc"/>
    <property type="match status" value="1"/>
</dbReference>
<dbReference type="PRINTS" id="PR00722">
    <property type="entry name" value="CHYMOTRYPSIN"/>
</dbReference>
<accession>A0A0S2KGQ2</accession>
<dbReference type="InterPro" id="IPR050127">
    <property type="entry name" value="Serine_Proteases_S1"/>
</dbReference>
<dbReference type="GO" id="GO:0005615">
    <property type="term" value="C:extracellular space"/>
    <property type="evidence" value="ECO:0007669"/>
    <property type="project" value="TreeGrafter"/>
</dbReference>
<dbReference type="Gene3D" id="2.40.10.10">
    <property type="entry name" value="Trypsin-like serine proteases"/>
    <property type="match status" value="1"/>
</dbReference>
<keyword evidence="5" id="KW-1015">Disulfide bond</keyword>
<dbReference type="PROSITE" id="PS00135">
    <property type="entry name" value="TRYPSIN_SER"/>
    <property type="match status" value="1"/>
</dbReference>
<keyword evidence="2" id="KW-0964">Secreted</keyword>
<dbReference type="OrthoDB" id="9813836at2"/>
<comment type="subcellular location">
    <subcellularLocation>
        <location evidence="1">Secreted</location>
    </subcellularLocation>
</comment>
<evidence type="ECO:0000313" key="8">
    <source>
        <dbReference type="Proteomes" id="UP000065641"/>
    </source>
</evidence>
<dbReference type="InterPro" id="IPR009003">
    <property type="entry name" value="Peptidase_S1_PA"/>
</dbReference>
<dbReference type="KEGG" id="pspi:PS2015_2899"/>
<dbReference type="InterPro" id="IPR001254">
    <property type="entry name" value="Trypsin_dom"/>
</dbReference>
<evidence type="ECO:0000256" key="3">
    <source>
        <dbReference type="ARBA" id="ARBA00022670"/>
    </source>
</evidence>
<dbReference type="Proteomes" id="UP000065641">
    <property type="component" value="Chromosome"/>
</dbReference>
<keyword evidence="8" id="KW-1185">Reference proteome</keyword>
<keyword evidence="3" id="KW-0645">Protease</keyword>
<sequence length="241" mass="25279">MGSTNINSLSDNASIVDAVRVIVHPDYNPDPESSSNTHDYDIALIELSSAVSAPTIRLYTGTVPANLPVIAAGWGATVGDGSAASEELLHTQLQTINSSRCETAHEGSITANMFCAGGYTPTDTSDTCQGDSGGPLFAMMGQEALQLGITSFGGSETSNCGTPGSPGVYASVSELYGFIQQHVPETSVLNSTNSITVAYNVYDEQTESVSIPKVYGDGLNYSVTLKHLGDFKFLVEMADYP</sequence>
<evidence type="ECO:0000256" key="4">
    <source>
        <dbReference type="ARBA" id="ARBA00022801"/>
    </source>
</evidence>
<feature type="domain" description="Peptidase S1" evidence="6">
    <location>
        <begin position="1"/>
        <end position="184"/>
    </location>
</feature>
<dbReference type="SMART" id="SM00020">
    <property type="entry name" value="Tryp_SPc"/>
    <property type="match status" value="1"/>
</dbReference>
<dbReference type="PANTHER" id="PTHR24264:SF65">
    <property type="entry name" value="SRCR DOMAIN-CONTAINING PROTEIN"/>
    <property type="match status" value="1"/>
</dbReference>
<dbReference type="InterPro" id="IPR033116">
    <property type="entry name" value="TRYPSIN_SER"/>
</dbReference>
<dbReference type="InterPro" id="IPR001314">
    <property type="entry name" value="Peptidase_S1A"/>
</dbReference>
<dbReference type="AlphaFoldDB" id="A0A0S2KGQ2"/>
<dbReference type="GO" id="GO:0006508">
    <property type="term" value="P:proteolysis"/>
    <property type="evidence" value="ECO:0007669"/>
    <property type="project" value="UniProtKB-KW"/>
</dbReference>
<keyword evidence="4" id="KW-0378">Hydrolase</keyword>